<dbReference type="Proteomes" id="UP000298781">
    <property type="component" value="Chromosome"/>
</dbReference>
<dbReference type="Pfam" id="PF12833">
    <property type="entry name" value="HTH_18"/>
    <property type="match status" value="1"/>
</dbReference>
<name>A0A4D7B4H9_9HYPH</name>
<organism evidence="5 6">
    <name type="scientific">Phreatobacter stygius</name>
    <dbReference type="NCBI Taxonomy" id="1940610"/>
    <lineage>
        <taxon>Bacteria</taxon>
        <taxon>Pseudomonadati</taxon>
        <taxon>Pseudomonadota</taxon>
        <taxon>Alphaproteobacteria</taxon>
        <taxon>Hyphomicrobiales</taxon>
        <taxon>Phreatobacteraceae</taxon>
        <taxon>Phreatobacter</taxon>
    </lineage>
</organism>
<dbReference type="PROSITE" id="PS01124">
    <property type="entry name" value="HTH_ARAC_FAMILY_2"/>
    <property type="match status" value="1"/>
</dbReference>
<dbReference type="PANTHER" id="PTHR46796:SF6">
    <property type="entry name" value="ARAC SUBFAMILY"/>
    <property type="match status" value="1"/>
</dbReference>
<evidence type="ECO:0000259" key="4">
    <source>
        <dbReference type="PROSITE" id="PS01124"/>
    </source>
</evidence>
<evidence type="ECO:0000313" key="6">
    <source>
        <dbReference type="Proteomes" id="UP000298781"/>
    </source>
</evidence>
<dbReference type="InterPro" id="IPR018062">
    <property type="entry name" value="HTH_AraC-typ_CS"/>
</dbReference>
<dbReference type="GO" id="GO:0003700">
    <property type="term" value="F:DNA-binding transcription factor activity"/>
    <property type="evidence" value="ECO:0007669"/>
    <property type="project" value="InterPro"/>
</dbReference>
<keyword evidence="6" id="KW-1185">Reference proteome</keyword>
<dbReference type="InterPro" id="IPR009057">
    <property type="entry name" value="Homeodomain-like_sf"/>
</dbReference>
<dbReference type="InterPro" id="IPR003313">
    <property type="entry name" value="AraC-bd"/>
</dbReference>
<reference evidence="5 6" key="1">
    <citation type="submission" date="2019-04" db="EMBL/GenBank/DDBJ databases">
        <title>Phreatobacter aquaticus sp. nov.</title>
        <authorList>
            <person name="Choi A."/>
        </authorList>
    </citation>
    <scope>NUCLEOTIDE SEQUENCE [LARGE SCALE GENOMIC DNA]</scope>
    <source>
        <strain evidence="5 6">KCTC 52518</strain>
    </source>
</reference>
<dbReference type="InterPro" id="IPR050204">
    <property type="entry name" value="AraC_XylS_family_regulators"/>
</dbReference>
<dbReference type="EMBL" id="CP039690">
    <property type="protein sequence ID" value="QCI63092.1"/>
    <property type="molecule type" value="Genomic_DNA"/>
</dbReference>
<proteinExistence type="predicted"/>
<dbReference type="Gene3D" id="1.10.10.60">
    <property type="entry name" value="Homeodomain-like"/>
    <property type="match status" value="1"/>
</dbReference>
<keyword evidence="3" id="KW-0804">Transcription</keyword>
<evidence type="ECO:0000256" key="1">
    <source>
        <dbReference type="ARBA" id="ARBA00023015"/>
    </source>
</evidence>
<dbReference type="SMART" id="SM00342">
    <property type="entry name" value="HTH_ARAC"/>
    <property type="match status" value="1"/>
</dbReference>
<dbReference type="SUPFAM" id="SSF46689">
    <property type="entry name" value="Homeodomain-like"/>
    <property type="match status" value="1"/>
</dbReference>
<dbReference type="RefSeq" id="WP_136958554.1">
    <property type="nucleotide sequence ID" value="NZ_CP039690.1"/>
</dbReference>
<protein>
    <submittedName>
        <fullName evidence="5">Helix-turn-helix domain-containing protein</fullName>
    </submittedName>
</protein>
<sequence length="329" mass="35257">MAPVLTWSTDSLPARDRFDVWREERGRRLSGVTIELPPERRAAFSGEIATRPLDRAVLAEMRASAYVVSRTPADIARVATDSLVISHQLAGPGWCETRNRRSYVEAGTMSVGYSEVPYAATPSTQSRFHCRVLQIPLSADARLARRSRGLLRTPLVAGHRYTMLLASAFQCLVDDAPGLAAGEAGQAVDDLAELALLAAGAPGAGAPESRGVLKGAYLRAARRVIRDGLHRPDLSADTVAAALGVSVRQVHVLFEPTGESLHRTVIAMRIAETCRLLAAAPDRPVAAIAFACGFDSLATFYRTFRTITGSAPNDYRRAISDGPPAQAGD</sequence>
<evidence type="ECO:0000256" key="3">
    <source>
        <dbReference type="ARBA" id="ARBA00023163"/>
    </source>
</evidence>
<dbReference type="KEGG" id="pstg:E8M01_01870"/>
<dbReference type="GO" id="GO:0043565">
    <property type="term" value="F:sequence-specific DNA binding"/>
    <property type="evidence" value="ECO:0007669"/>
    <property type="project" value="InterPro"/>
</dbReference>
<dbReference type="AlphaFoldDB" id="A0A4D7B4H9"/>
<keyword evidence="1" id="KW-0805">Transcription regulation</keyword>
<dbReference type="Pfam" id="PF02311">
    <property type="entry name" value="AraC_binding"/>
    <property type="match status" value="1"/>
</dbReference>
<evidence type="ECO:0000256" key="2">
    <source>
        <dbReference type="ARBA" id="ARBA00023125"/>
    </source>
</evidence>
<dbReference type="PANTHER" id="PTHR46796">
    <property type="entry name" value="HTH-TYPE TRANSCRIPTIONAL ACTIVATOR RHAS-RELATED"/>
    <property type="match status" value="1"/>
</dbReference>
<dbReference type="PROSITE" id="PS00041">
    <property type="entry name" value="HTH_ARAC_FAMILY_1"/>
    <property type="match status" value="1"/>
</dbReference>
<feature type="domain" description="HTH araC/xylS-type" evidence="4">
    <location>
        <begin position="219"/>
        <end position="318"/>
    </location>
</feature>
<gene>
    <name evidence="5" type="ORF">E8M01_01870</name>
</gene>
<dbReference type="OrthoDB" id="252470at2"/>
<dbReference type="InterPro" id="IPR018060">
    <property type="entry name" value="HTH_AraC"/>
</dbReference>
<keyword evidence="2" id="KW-0238">DNA-binding</keyword>
<evidence type="ECO:0000313" key="5">
    <source>
        <dbReference type="EMBL" id="QCI63092.1"/>
    </source>
</evidence>
<accession>A0A4D7B4H9</accession>